<keyword evidence="4 6" id="KW-0289">Folate biosynthesis</keyword>
<evidence type="ECO:0000256" key="5">
    <source>
        <dbReference type="ARBA" id="ARBA00023239"/>
    </source>
</evidence>
<evidence type="ECO:0000313" key="9">
    <source>
        <dbReference type="Proteomes" id="UP001596250"/>
    </source>
</evidence>
<dbReference type="SUPFAM" id="SSF55620">
    <property type="entry name" value="Tetrahydrobiopterin biosynthesis enzymes-like"/>
    <property type="match status" value="1"/>
</dbReference>
<comment type="pathway">
    <text evidence="2 6">Cofactor biosynthesis; tetrahydrofolate biosynthesis; 2-amino-4-hydroxy-6-hydroxymethyl-7,8-dihydropteridine diphosphate from 7,8-dihydroneopterin triphosphate: step 3/4.</text>
</comment>
<dbReference type="InterPro" id="IPR043133">
    <property type="entry name" value="GTP-CH-I_C/QueF"/>
</dbReference>
<reference evidence="9" key="1">
    <citation type="journal article" date="2019" name="Int. J. Syst. Evol. Microbiol.">
        <title>The Global Catalogue of Microorganisms (GCM) 10K type strain sequencing project: providing services to taxonomists for standard genome sequencing and annotation.</title>
        <authorList>
            <consortium name="The Broad Institute Genomics Platform"/>
            <consortium name="The Broad Institute Genome Sequencing Center for Infectious Disease"/>
            <person name="Wu L."/>
            <person name="Ma J."/>
        </authorList>
    </citation>
    <scope>NUCLEOTIDE SEQUENCE [LARGE SCALE GENOMIC DNA]</scope>
    <source>
        <strain evidence="9">CCM 8749</strain>
    </source>
</reference>
<dbReference type="Gene3D" id="3.30.1130.10">
    <property type="match status" value="1"/>
</dbReference>
<dbReference type="PANTHER" id="PTHR42844:SF1">
    <property type="entry name" value="DIHYDRONEOPTERIN ALDOLASE 1-RELATED"/>
    <property type="match status" value="1"/>
</dbReference>
<comment type="caution">
    <text evidence="8">The sequence shown here is derived from an EMBL/GenBank/DDBJ whole genome shotgun (WGS) entry which is preliminary data.</text>
</comment>
<dbReference type="EC" id="4.1.2.25" evidence="6"/>
<keyword evidence="9" id="KW-1185">Reference proteome</keyword>
<dbReference type="GO" id="GO:0004150">
    <property type="term" value="F:dihydroneopterin aldolase activity"/>
    <property type="evidence" value="ECO:0007669"/>
    <property type="project" value="UniProtKB-EC"/>
</dbReference>
<dbReference type="CDD" id="cd00534">
    <property type="entry name" value="DHNA_DHNTPE"/>
    <property type="match status" value="1"/>
</dbReference>
<comment type="similarity">
    <text evidence="3 6">Belongs to the DHNA family.</text>
</comment>
<dbReference type="NCBIfam" id="TIGR00526">
    <property type="entry name" value="folB_dom"/>
    <property type="match status" value="1"/>
</dbReference>
<feature type="domain" description="Dihydroneopterin aldolase/epimerase" evidence="7">
    <location>
        <begin position="4"/>
        <end position="117"/>
    </location>
</feature>
<evidence type="ECO:0000256" key="1">
    <source>
        <dbReference type="ARBA" id="ARBA00001353"/>
    </source>
</evidence>
<dbReference type="EMBL" id="JBHSQV010000151">
    <property type="protein sequence ID" value="MFC5987110.1"/>
    <property type="molecule type" value="Genomic_DNA"/>
</dbReference>
<name>A0ABW1IPR9_9BACL</name>
<evidence type="ECO:0000313" key="8">
    <source>
        <dbReference type="EMBL" id="MFC5987110.1"/>
    </source>
</evidence>
<gene>
    <name evidence="8" type="primary">folB</name>
    <name evidence="8" type="ORF">ACFPXP_11910</name>
</gene>
<accession>A0ABW1IPR9</accession>
<dbReference type="NCBIfam" id="TIGR00525">
    <property type="entry name" value="folB"/>
    <property type="match status" value="1"/>
</dbReference>
<dbReference type="SMART" id="SM00905">
    <property type="entry name" value="FolB"/>
    <property type="match status" value="1"/>
</dbReference>
<dbReference type="RefSeq" id="WP_379894440.1">
    <property type="nucleotide sequence ID" value="NZ_CBCSCT010000054.1"/>
</dbReference>
<keyword evidence="5 6" id="KW-0456">Lyase</keyword>
<evidence type="ECO:0000256" key="3">
    <source>
        <dbReference type="ARBA" id="ARBA00005708"/>
    </source>
</evidence>
<dbReference type="Proteomes" id="UP001596250">
    <property type="component" value="Unassembled WGS sequence"/>
</dbReference>
<dbReference type="Pfam" id="PF02152">
    <property type="entry name" value="FolB"/>
    <property type="match status" value="1"/>
</dbReference>
<evidence type="ECO:0000259" key="7">
    <source>
        <dbReference type="SMART" id="SM00905"/>
    </source>
</evidence>
<evidence type="ECO:0000256" key="6">
    <source>
        <dbReference type="RuleBase" id="RU362079"/>
    </source>
</evidence>
<dbReference type="InterPro" id="IPR006157">
    <property type="entry name" value="FolB_dom"/>
</dbReference>
<dbReference type="InterPro" id="IPR006156">
    <property type="entry name" value="Dihydroneopterin_aldolase"/>
</dbReference>
<protein>
    <recommendedName>
        <fullName evidence="6">7,8-dihydroneopterin aldolase</fullName>
        <ecNumber evidence="6">4.1.2.25</ecNumber>
    </recommendedName>
</protein>
<sequence>MDKIVLSQMRFYGYHGVFPEETKLGQRFMVDVKLFLDLTSAGRTDRLEETVNYASVTETIRGIVEGKPFKLIEALAERIAAAVLGEYEIIQAITVRVLKPDPPFDIHFQGVSVEIHRKREES</sequence>
<dbReference type="PANTHER" id="PTHR42844">
    <property type="entry name" value="DIHYDRONEOPTERIN ALDOLASE 1-RELATED"/>
    <property type="match status" value="1"/>
</dbReference>
<evidence type="ECO:0000256" key="4">
    <source>
        <dbReference type="ARBA" id="ARBA00022909"/>
    </source>
</evidence>
<proteinExistence type="inferred from homology"/>
<comment type="catalytic activity">
    <reaction evidence="1 6">
        <text>7,8-dihydroneopterin = 6-hydroxymethyl-7,8-dihydropterin + glycolaldehyde</text>
        <dbReference type="Rhea" id="RHEA:10540"/>
        <dbReference type="ChEBI" id="CHEBI:17001"/>
        <dbReference type="ChEBI" id="CHEBI:17071"/>
        <dbReference type="ChEBI" id="CHEBI:44841"/>
        <dbReference type="EC" id="4.1.2.25"/>
    </reaction>
</comment>
<comment type="function">
    <text evidence="6">Catalyzes the conversion of 7,8-dihydroneopterin to 6-hydroxymethyl-7,8-dihydropterin.</text>
</comment>
<organism evidence="8 9">
    <name type="scientific">Marinicrinis lubricantis</name>
    <dbReference type="NCBI Taxonomy" id="2086470"/>
    <lineage>
        <taxon>Bacteria</taxon>
        <taxon>Bacillati</taxon>
        <taxon>Bacillota</taxon>
        <taxon>Bacilli</taxon>
        <taxon>Bacillales</taxon>
        <taxon>Paenibacillaceae</taxon>
    </lineage>
</organism>
<evidence type="ECO:0000256" key="2">
    <source>
        <dbReference type="ARBA" id="ARBA00005013"/>
    </source>
</evidence>